<evidence type="ECO:0000313" key="3">
    <source>
        <dbReference type="EMBL" id="EGX56799.1"/>
    </source>
</evidence>
<feature type="domain" description="CN hydrolase" evidence="2">
    <location>
        <begin position="1"/>
        <end position="239"/>
    </location>
</feature>
<keyword evidence="4" id="KW-1185">Reference proteome</keyword>
<dbReference type="RefSeq" id="WP_007500395.1">
    <property type="nucleotide sequence ID" value="NZ_AGBF01000122.1"/>
</dbReference>
<proteinExistence type="inferred from homology"/>
<sequence length="280" mass="30196">MRASLIQLSVDAGESAGERRRRAAGLVRDRAGDDLVVLPELWAAGAWAYDGWDRDAERLDGPTAEAMSAAARDAGVWLHAGSIVERDADGTLYNTALLFDRTGHLAGHYRKIHRYGFDTGEATLMGGGGDIVTVPTELGVIGLAICYDLRFPELFRALLDAGAELVVVPAAWPAARLTHWRLLTRTRALEEQVHLLACCATGSHGGMDQGGHSAAIDPWGTVLAEAGRAEETVTADLDPDEVARIRTDLPVLRDRVLGDRVPGDRHSFKRSHAVREAPPT</sequence>
<evidence type="ECO:0000256" key="1">
    <source>
        <dbReference type="ARBA" id="ARBA00010613"/>
    </source>
</evidence>
<protein>
    <submittedName>
        <fullName evidence="3">Hydrolase</fullName>
    </submittedName>
</protein>
<name>G2GI67_9ACTN</name>
<dbReference type="PROSITE" id="PS01227">
    <property type="entry name" value="UPF0012"/>
    <property type="match status" value="1"/>
</dbReference>
<reference evidence="3 4" key="1">
    <citation type="submission" date="2011-08" db="EMBL/GenBank/DDBJ databases">
        <authorList>
            <person name="Lin Y."/>
            <person name="Hao X."/>
            <person name="Johnstone L."/>
            <person name="Miller S.J."/>
            <person name="Wei G."/>
            <person name="Rensing C."/>
        </authorList>
    </citation>
    <scope>NUCLEOTIDE SEQUENCE [LARGE SCALE GENOMIC DNA]</scope>
    <source>
        <strain evidence="3 4">K42</strain>
    </source>
</reference>
<dbReference type="EMBL" id="AGBF01000122">
    <property type="protein sequence ID" value="EGX56799.1"/>
    <property type="molecule type" value="Genomic_DNA"/>
</dbReference>
<dbReference type="InterPro" id="IPR036526">
    <property type="entry name" value="C-N_Hydrolase_sf"/>
</dbReference>
<comment type="similarity">
    <text evidence="1">Belongs to the carbon-nitrogen hydrolase superfamily. NIT1/NIT2 family.</text>
</comment>
<dbReference type="PANTHER" id="PTHR23088:SF27">
    <property type="entry name" value="DEAMINATED GLUTATHIONE AMIDASE"/>
    <property type="match status" value="1"/>
</dbReference>
<dbReference type="PANTHER" id="PTHR23088">
    <property type="entry name" value="NITRILASE-RELATED"/>
    <property type="match status" value="1"/>
</dbReference>
<evidence type="ECO:0000313" key="4">
    <source>
        <dbReference type="Proteomes" id="UP000004217"/>
    </source>
</evidence>
<dbReference type="PATRIC" id="fig|700597.3.peg.5112"/>
<evidence type="ECO:0000259" key="2">
    <source>
        <dbReference type="PROSITE" id="PS50263"/>
    </source>
</evidence>
<dbReference type="PROSITE" id="PS50263">
    <property type="entry name" value="CN_HYDROLASE"/>
    <property type="match status" value="1"/>
</dbReference>
<dbReference type="CDD" id="cd07583">
    <property type="entry name" value="nitrilase_5"/>
    <property type="match status" value="1"/>
</dbReference>
<dbReference type="Pfam" id="PF00795">
    <property type="entry name" value="CN_hydrolase"/>
    <property type="match status" value="1"/>
</dbReference>
<dbReference type="InterPro" id="IPR001110">
    <property type="entry name" value="UPF0012_CS"/>
</dbReference>
<comment type="caution">
    <text evidence="3">The sequence shown here is derived from an EMBL/GenBank/DDBJ whole genome shotgun (WGS) entry which is preliminary data.</text>
</comment>
<organism evidence="3 4">
    <name type="scientific">Streptomyces zinciresistens K42</name>
    <dbReference type="NCBI Taxonomy" id="700597"/>
    <lineage>
        <taxon>Bacteria</taxon>
        <taxon>Bacillati</taxon>
        <taxon>Actinomycetota</taxon>
        <taxon>Actinomycetes</taxon>
        <taxon>Kitasatosporales</taxon>
        <taxon>Streptomycetaceae</taxon>
        <taxon>Streptomyces</taxon>
    </lineage>
</organism>
<dbReference type="OrthoDB" id="9811121at2"/>
<dbReference type="Gene3D" id="3.60.110.10">
    <property type="entry name" value="Carbon-nitrogen hydrolase"/>
    <property type="match status" value="1"/>
</dbReference>
<dbReference type="InterPro" id="IPR003010">
    <property type="entry name" value="C-N_Hydrolase"/>
</dbReference>
<gene>
    <name evidence="3" type="ORF">SZN_26034</name>
</gene>
<dbReference type="SUPFAM" id="SSF56317">
    <property type="entry name" value="Carbon-nitrogen hydrolase"/>
    <property type="match status" value="1"/>
</dbReference>
<keyword evidence="3" id="KW-0378">Hydrolase</keyword>
<dbReference type="AlphaFoldDB" id="G2GI67"/>
<dbReference type="GO" id="GO:0016787">
    <property type="term" value="F:hydrolase activity"/>
    <property type="evidence" value="ECO:0007669"/>
    <property type="project" value="UniProtKB-KW"/>
</dbReference>
<dbReference type="Proteomes" id="UP000004217">
    <property type="component" value="Unassembled WGS sequence"/>
</dbReference>
<accession>G2GI67</accession>